<dbReference type="Gene3D" id="3.20.20.450">
    <property type="entry name" value="EAL domain"/>
    <property type="match status" value="1"/>
</dbReference>
<dbReference type="PANTHER" id="PTHR44757">
    <property type="entry name" value="DIGUANYLATE CYCLASE DGCP"/>
    <property type="match status" value="1"/>
</dbReference>
<gene>
    <name evidence="6" type="ORF">ABK249_24590</name>
</gene>
<keyword evidence="1" id="KW-0175">Coiled coil</keyword>
<dbReference type="PROSITE" id="PS50887">
    <property type="entry name" value="GGDEF"/>
    <property type="match status" value="1"/>
</dbReference>
<dbReference type="SMART" id="SM00091">
    <property type="entry name" value="PAS"/>
    <property type="match status" value="3"/>
</dbReference>
<dbReference type="InterPro" id="IPR035919">
    <property type="entry name" value="EAL_sf"/>
</dbReference>
<dbReference type="RefSeq" id="WP_348864291.1">
    <property type="nucleotide sequence ID" value="NZ_JBEAAL010000023.1"/>
</dbReference>
<dbReference type="NCBIfam" id="TIGR00254">
    <property type="entry name" value="GGDEF"/>
    <property type="match status" value="1"/>
</dbReference>
<dbReference type="SUPFAM" id="SSF141868">
    <property type="entry name" value="EAL domain-like"/>
    <property type="match status" value="1"/>
</dbReference>
<dbReference type="Pfam" id="PF08448">
    <property type="entry name" value="PAS_4"/>
    <property type="match status" value="1"/>
</dbReference>
<dbReference type="SMART" id="SM00267">
    <property type="entry name" value="GGDEF"/>
    <property type="match status" value="1"/>
</dbReference>
<sequence>MPSNVLSRRLNSSSGDDTGVVALALEALPFPIAVIDHAGALLAANAPFRRDWIGSAAATTSFSNLFDPEGRAEIDEKLLQLRNGSSSELLELRVARAEGPTRWALVHLAPLARNPKNQPLLFVHITDVTERRQHVEELAERETRWNNALVSSVSGVWDHNYATGQKYYSPVWRQIRGMSPEDPLAASTQAWLELVHPEDRERVAHAIERQNAGDPAYAVFEYRERHKQGHWIWIECRGACVEWDASGKATRVVGTDTDITARKAAEEAMAKMSRRLDMALEISGIGVYECDFDTGEVDWDEQMFRIYGLEKSEEVVIGGLWESFLHPEDAERVQANVEKHIRDQKRFSDEYRIILRDGSERTIRTQTMSFTDGTGHQKMVGANWDVTADVILRRELERAKTLAEARNRELEAARSRIEHNAMHDYLTDLPNRRYLDEMLERVAAECTRHGQGIAILHIDLDRFKQINDTLGHSAGDMMLKHAAKVLKETIRKGDFVARIGGDEFVILSKFQGSPRRLSNLAERIIKELRKPVSYEGHDCRFGASIGIACEMGANVDARQLLLNADIALYRAKKRGRNRHEFFSADTQNEIISTKRMSDEILLGLERDEFVPFYQLQFDAATLAIAGVETLARWMHPEHGMLPPDQFLETAEELDAVSLIDGMILQKALADFREWRQQGLEIPKLSVNVSYRRLHDAALSRKLEALKIEPGMVSFELLESIFLDDCDDGVLKNLARLRKLGIDIEIDDFGTGHASIISLLRLNPRALKIDRELVRLVSQSQEQRKLIGSIVEIGKSLNIRVIAEGVETFEQIRILRDLGCDVLQGYALARPMPRSGIPGFIRSGRGRLGEVSA</sequence>
<evidence type="ECO:0000259" key="4">
    <source>
        <dbReference type="PROSITE" id="PS50883"/>
    </source>
</evidence>
<feature type="domain" description="EAL" evidence="4">
    <location>
        <begin position="593"/>
        <end position="844"/>
    </location>
</feature>
<name>A0ABV0M9J6_9HYPH</name>
<dbReference type="InterPro" id="IPR001633">
    <property type="entry name" value="EAL_dom"/>
</dbReference>
<dbReference type="InterPro" id="IPR013655">
    <property type="entry name" value="PAS_fold_3"/>
</dbReference>
<dbReference type="CDD" id="cd00130">
    <property type="entry name" value="PAS"/>
    <property type="match status" value="3"/>
</dbReference>
<evidence type="ECO:0000259" key="2">
    <source>
        <dbReference type="PROSITE" id="PS50112"/>
    </source>
</evidence>
<accession>A0ABV0M9J6</accession>
<evidence type="ECO:0000259" key="3">
    <source>
        <dbReference type="PROSITE" id="PS50113"/>
    </source>
</evidence>
<dbReference type="CDD" id="cd01948">
    <property type="entry name" value="EAL"/>
    <property type="match status" value="1"/>
</dbReference>
<dbReference type="Pfam" id="PF08447">
    <property type="entry name" value="PAS_3"/>
    <property type="match status" value="2"/>
</dbReference>
<dbReference type="PROSITE" id="PS50883">
    <property type="entry name" value="EAL"/>
    <property type="match status" value="1"/>
</dbReference>
<feature type="domain" description="PAS" evidence="2">
    <location>
        <begin position="272"/>
        <end position="344"/>
    </location>
</feature>
<evidence type="ECO:0000313" key="6">
    <source>
        <dbReference type="EMBL" id="MEQ1408111.1"/>
    </source>
</evidence>
<feature type="domain" description="PAC" evidence="3">
    <location>
        <begin position="347"/>
        <end position="398"/>
    </location>
</feature>
<dbReference type="InterPro" id="IPR052155">
    <property type="entry name" value="Biofilm_reg_signaling"/>
</dbReference>
<dbReference type="InterPro" id="IPR000014">
    <property type="entry name" value="PAS"/>
</dbReference>
<dbReference type="Gene3D" id="3.30.70.270">
    <property type="match status" value="1"/>
</dbReference>
<reference evidence="6 7" key="1">
    <citation type="submission" date="2024-05" db="EMBL/GenBank/DDBJ databases">
        <title>Neorhizobium sp. Rsf11, a plant growth promoting and heavy metal resistant PAH-degrader.</title>
        <authorList>
            <person name="Golubev S.N."/>
            <person name="Muratova A.Y."/>
            <person name="Markelova M.I."/>
        </authorList>
    </citation>
    <scope>NUCLEOTIDE SEQUENCE [LARGE SCALE GENOMIC DNA]</scope>
    <source>
        <strain evidence="6 7">Rsf11</strain>
    </source>
</reference>
<dbReference type="Gene3D" id="2.10.70.100">
    <property type="match status" value="1"/>
</dbReference>
<dbReference type="InterPro" id="IPR000160">
    <property type="entry name" value="GGDEF_dom"/>
</dbReference>
<protein>
    <submittedName>
        <fullName evidence="6">EAL domain-containing protein</fullName>
    </submittedName>
</protein>
<dbReference type="NCBIfam" id="TIGR00229">
    <property type="entry name" value="sensory_box"/>
    <property type="match status" value="3"/>
</dbReference>
<dbReference type="CDD" id="cd01949">
    <property type="entry name" value="GGDEF"/>
    <property type="match status" value="1"/>
</dbReference>
<dbReference type="SUPFAM" id="SSF55073">
    <property type="entry name" value="Nucleotide cyclase"/>
    <property type="match status" value="1"/>
</dbReference>
<dbReference type="InterPro" id="IPR029787">
    <property type="entry name" value="Nucleotide_cyclase"/>
</dbReference>
<dbReference type="PANTHER" id="PTHR44757:SF2">
    <property type="entry name" value="BIOFILM ARCHITECTURE MAINTENANCE PROTEIN MBAA"/>
    <property type="match status" value="1"/>
</dbReference>
<organism evidence="6 7">
    <name type="scientific">Neorhizobium phenanthreniclasticum</name>
    <dbReference type="NCBI Taxonomy" id="3157917"/>
    <lineage>
        <taxon>Bacteria</taxon>
        <taxon>Pseudomonadati</taxon>
        <taxon>Pseudomonadota</taxon>
        <taxon>Alphaproteobacteria</taxon>
        <taxon>Hyphomicrobiales</taxon>
        <taxon>Rhizobiaceae</taxon>
        <taxon>Rhizobium/Agrobacterium group</taxon>
        <taxon>Neorhizobium</taxon>
    </lineage>
</organism>
<evidence type="ECO:0000313" key="7">
    <source>
        <dbReference type="Proteomes" id="UP001496627"/>
    </source>
</evidence>
<comment type="caution">
    <text evidence="6">The sequence shown here is derived from an EMBL/GenBank/DDBJ whole genome shotgun (WGS) entry which is preliminary data.</text>
</comment>
<dbReference type="Gene3D" id="3.30.450.20">
    <property type="entry name" value="PAS domain"/>
    <property type="match status" value="3"/>
</dbReference>
<feature type="domain" description="PAC" evidence="3">
    <location>
        <begin position="88"/>
        <end position="140"/>
    </location>
</feature>
<dbReference type="Pfam" id="PF00563">
    <property type="entry name" value="EAL"/>
    <property type="match status" value="1"/>
</dbReference>
<dbReference type="SUPFAM" id="SSF55785">
    <property type="entry name" value="PYP-like sensor domain (PAS domain)"/>
    <property type="match status" value="3"/>
</dbReference>
<keyword evidence="7" id="KW-1185">Reference proteome</keyword>
<feature type="coiled-coil region" evidence="1">
    <location>
        <begin position="393"/>
        <end position="420"/>
    </location>
</feature>
<dbReference type="Pfam" id="PF00990">
    <property type="entry name" value="GGDEF"/>
    <property type="match status" value="1"/>
</dbReference>
<proteinExistence type="predicted"/>
<dbReference type="SMART" id="SM00052">
    <property type="entry name" value="EAL"/>
    <property type="match status" value="1"/>
</dbReference>
<feature type="domain" description="PAC" evidence="3">
    <location>
        <begin position="218"/>
        <end position="271"/>
    </location>
</feature>
<dbReference type="InterPro" id="IPR000700">
    <property type="entry name" value="PAS-assoc_C"/>
</dbReference>
<dbReference type="Proteomes" id="UP001496627">
    <property type="component" value="Unassembled WGS sequence"/>
</dbReference>
<dbReference type="PROSITE" id="PS50113">
    <property type="entry name" value="PAC"/>
    <property type="match status" value="3"/>
</dbReference>
<dbReference type="InterPro" id="IPR001610">
    <property type="entry name" value="PAC"/>
</dbReference>
<dbReference type="EMBL" id="JBEAAL010000023">
    <property type="protein sequence ID" value="MEQ1408111.1"/>
    <property type="molecule type" value="Genomic_DNA"/>
</dbReference>
<dbReference type="InterPro" id="IPR035965">
    <property type="entry name" value="PAS-like_dom_sf"/>
</dbReference>
<feature type="domain" description="GGDEF" evidence="5">
    <location>
        <begin position="451"/>
        <end position="584"/>
    </location>
</feature>
<dbReference type="InterPro" id="IPR043128">
    <property type="entry name" value="Rev_trsase/Diguanyl_cyclase"/>
</dbReference>
<evidence type="ECO:0000259" key="5">
    <source>
        <dbReference type="PROSITE" id="PS50887"/>
    </source>
</evidence>
<evidence type="ECO:0000256" key="1">
    <source>
        <dbReference type="SAM" id="Coils"/>
    </source>
</evidence>
<feature type="domain" description="PAS" evidence="2">
    <location>
        <begin position="167"/>
        <end position="214"/>
    </location>
</feature>
<dbReference type="PROSITE" id="PS50112">
    <property type="entry name" value="PAS"/>
    <property type="match status" value="2"/>
</dbReference>
<dbReference type="SMART" id="SM00086">
    <property type="entry name" value="PAC"/>
    <property type="match status" value="3"/>
</dbReference>
<dbReference type="InterPro" id="IPR013656">
    <property type="entry name" value="PAS_4"/>
</dbReference>